<name>A0ABT3TFD7_9GAMM</name>
<dbReference type="Proteomes" id="UP001143362">
    <property type="component" value="Unassembled WGS sequence"/>
</dbReference>
<evidence type="ECO:0000256" key="1">
    <source>
        <dbReference type="ARBA" id="ARBA00006484"/>
    </source>
</evidence>
<dbReference type="Pfam" id="PF00106">
    <property type="entry name" value="adh_short"/>
    <property type="match status" value="1"/>
</dbReference>
<keyword evidence="2" id="KW-0560">Oxidoreductase</keyword>
<comment type="similarity">
    <text evidence="1">Belongs to the short-chain dehydrogenases/reductases (SDR) family.</text>
</comment>
<proteinExistence type="inferred from homology"/>
<dbReference type="PANTHER" id="PTHR44196:SF1">
    <property type="entry name" value="DEHYDROGENASE_REDUCTASE SDR FAMILY MEMBER 7B"/>
    <property type="match status" value="1"/>
</dbReference>
<dbReference type="RefSeq" id="WP_279245036.1">
    <property type="nucleotide sequence ID" value="NZ_SHNN01000002.1"/>
</dbReference>
<sequence>MQHLKQKVVVITGGGSGMGQQAARLCAEAGAVVALIDVNEAGMQATCAMHDNIHAFSADITDFNAVSGAVTSIESDLGPVFRVYNCAAIMPFGKLIEQDNATAHKIMDINYGGLLNLSQAVLPGMVSRGAGEFISFASMAGIIPTMVTGAYSASKAAVAFFTEILYHENIDSGVKFACVCPPPVDTPLLDQGRSTHWPKMLEAGPNPIKPEEMINAIEAHLAADKFWVFHGKGAKVGPLMRRLAPGLIWKQCHDVEGF</sequence>
<dbReference type="EMBL" id="SHNN01000002">
    <property type="protein sequence ID" value="MCX2981022.1"/>
    <property type="molecule type" value="Genomic_DNA"/>
</dbReference>
<accession>A0ABT3TFD7</accession>
<dbReference type="InterPro" id="IPR036291">
    <property type="entry name" value="NAD(P)-bd_dom_sf"/>
</dbReference>
<evidence type="ECO:0000313" key="3">
    <source>
        <dbReference type="EMBL" id="MCX2981022.1"/>
    </source>
</evidence>
<dbReference type="Gene3D" id="3.40.50.720">
    <property type="entry name" value="NAD(P)-binding Rossmann-like Domain"/>
    <property type="match status" value="1"/>
</dbReference>
<dbReference type="InterPro" id="IPR002347">
    <property type="entry name" value="SDR_fam"/>
</dbReference>
<gene>
    <name evidence="3" type="ORF">EYC98_09115</name>
</gene>
<comment type="caution">
    <text evidence="3">The sequence shown here is derived from an EMBL/GenBank/DDBJ whole genome shotgun (WGS) entry which is preliminary data.</text>
</comment>
<reference evidence="3" key="1">
    <citation type="submission" date="2019-02" db="EMBL/GenBank/DDBJ databases">
        <authorList>
            <person name="Li S.-H."/>
        </authorList>
    </citation>
    <scope>NUCLEOTIDE SEQUENCE</scope>
    <source>
        <strain evidence="3">IMCC14734</strain>
    </source>
</reference>
<organism evidence="3 4">
    <name type="scientific">Candidatus Litorirhabdus singularis</name>
    <dbReference type="NCBI Taxonomy" id="2518993"/>
    <lineage>
        <taxon>Bacteria</taxon>
        <taxon>Pseudomonadati</taxon>
        <taxon>Pseudomonadota</taxon>
        <taxon>Gammaproteobacteria</taxon>
        <taxon>Cellvibrionales</taxon>
        <taxon>Halieaceae</taxon>
        <taxon>Candidatus Litorirhabdus</taxon>
    </lineage>
</organism>
<protein>
    <submittedName>
        <fullName evidence="3">SDR family NAD(P)-dependent oxidoreductase</fullName>
    </submittedName>
</protein>
<evidence type="ECO:0000313" key="4">
    <source>
        <dbReference type="Proteomes" id="UP001143362"/>
    </source>
</evidence>
<dbReference type="PANTHER" id="PTHR44196">
    <property type="entry name" value="DEHYDROGENASE/REDUCTASE SDR FAMILY MEMBER 7B"/>
    <property type="match status" value="1"/>
</dbReference>
<keyword evidence="4" id="KW-1185">Reference proteome</keyword>
<evidence type="ECO:0000256" key="2">
    <source>
        <dbReference type="ARBA" id="ARBA00023002"/>
    </source>
</evidence>
<dbReference type="PRINTS" id="PR00081">
    <property type="entry name" value="GDHRDH"/>
</dbReference>
<dbReference type="SUPFAM" id="SSF51735">
    <property type="entry name" value="NAD(P)-binding Rossmann-fold domains"/>
    <property type="match status" value="1"/>
</dbReference>